<gene>
    <name evidence="3" type="ORF">GXP70_21890</name>
</gene>
<feature type="signal peptide" evidence="1">
    <location>
        <begin position="1"/>
        <end position="20"/>
    </location>
</feature>
<dbReference type="Proteomes" id="UP000476064">
    <property type="component" value="Chromosome"/>
</dbReference>
<dbReference type="SUPFAM" id="SSF53850">
    <property type="entry name" value="Periplasmic binding protein-like II"/>
    <property type="match status" value="1"/>
</dbReference>
<feature type="chain" id="PRO_5039567440" evidence="1">
    <location>
        <begin position="21"/>
        <end position="531"/>
    </location>
</feature>
<dbReference type="InterPro" id="IPR006059">
    <property type="entry name" value="SBP"/>
</dbReference>
<evidence type="ECO:0000313" key="3">
    <source>
        <dbReference type="EMBL" id="QHT62370.1"/>
    </source>
</evidence>
<protein>
    <submittedName>
        <fullName evidence="3">Extracellular solute-binding protein</fullName>
    </submittedName>
</protein>
<dbReference type="Pfam" id="PF12010">
    <property type="entry name" value="DUF3502"/>
    <property type="match status" value="1"/>
</dbReference>
<evidence type="ECO:0000259" key="2">
    <source>
        <dbReference type="Pfam" id="PF12010"/>
    </source>
</evidence>
<evidence type="ECO:0000256" key="1">
    <source>
        <dbReference type="SAM" id="SignalP"/>
    </source>
</evidence>
<dbReference type="KEGG" id="plyc:GXP70_21890"/>
<organism evidence="3 4">
    <name type="scientific">Paenibacillus lycopersici</name>
    <dbReference type="NCBI Taxonomy" id="2704462"/>
    <lineage>
        <taxon>Bacteria</taxon>
        <taxon>Bacillati</taxon>
        <taxon>Bacillota</taxon>
        <taxon>Bacilli</taxon>
        <taxon>Bacillales</taxon>
        <taxon>Paenibacillaceae</taxon>
        <taxon>Paenibacillus</taxon>
    </lineage>
</organism>
<evidence type="ECO:0000313" key="4">
    <source>
        <dbReference type="Proteomes" id="UP000476064"/>
    </source>
</evidence>
<dbReference type="AlphaFoldDB" id="A0A6C0G5J6"/>
<proteinExistence type="predicted"/>
<dbReference type="PROSITE" id="PS51257">
    <property type="entry name" value="PROKAR_LIPOPROTEIN"/>
    <property type="match status" value="1"/>
</dbReference>
<reference evidence="3 4" key="1">
    <citation type="submission" date="2020-01" db="EMBL/GenBank/DDBJ databases">
        <title>Paenibacillus sp. nov., isolated from tomato rhizosphere.</title>
        <authorList>
            <person name="Weon H.-Y."/>
            <person name="Lee S.A."/>
        </authorList>
    </citation>
    <scope>NUCLEOTIDE SEQUENCE [LARGE SCALE GENOMIC DNA]</scope>
    <source>
        <strain evidence="3 4">12200R-189</strain>
    </source>
</reference>
<sequence length="531" mass="58412">MKRKSAYMLTAAVMSVALLAGCGNNGGNNGGNTGNSGNAANNGAGTNTGNANAGSGNAAKQDDVVTIKYVIPGTEPSSWKEVRDAVNKKLLADGVNVQIDEQFIDWAAWDQKLNLMLSTGADFDMFQVMNDVVSLSNYIARGAVKDISAELEQYGPNVKTAISDDIFKAVTKDGKIYGIPANWMEPAVVDLFTSNDYLLKKYDINNKINTPQEMLDAMEQLYNKAPAPKPQFPFTLSNVSSTGMDFLHRTFDSFPFDVRDGIAMINNDGTVKNWVDSDEFKQESAFFRQAYQKKLINPDVLTLKQDQVQKEVTKMNWGFAMGTLANSQADIDKDLKGATLVDFSLQEFNPEKGHYRFTNAKNLNVVATNSKHPEAVIKFMNWLYANQDNYDLFLYGIEGKTYKKTGDKSLEAILDPKTNAAMLPNADWMIGNLNYIRVGEIITATRKLYTPDPDAQNFISSGFFFDATPVKTELGNVKAVITSDVAPIYAGVVDFDSHIAQAQQKLKAAGVEKVIAEYQKQLDAYMASAAK</sequence>
<dbReference type="Gene3D" id="3.40.190.10">
    <property type="entry name" value="Periplasmic binding protein-like II"/>
    <property type="match status" value="2"/>
</dbReference>
<name>A0A6C0G5J6_9BACL</name>
<dbReference type="EMBL" id="CP048209">
    <property type="protein sequence ID" value="QHT62370.1"/>
    <property type="molecule type" value="Genomic_DNA"/>
</dbReference>
<keyword evidence="1" id="KW-0732">Signal</keyword>
<keyword evidence="4" id="KW-1185">Reference proteome</keyword>
<dbReference type="RefSeq" id="WP_162358803.1">
    <property type="nucleotide sequence ID" value="NZ_CP048209.1"/>
</dbReference>
<feature type="domain" description="DUF3502" evidence="2">
    <location>
        <begin position="461"/>
        <end position="526"/>
    </location>
</feature>
<dbReference type="InterPro" id="IPR050490">
    <property type="entry name" value="Bact_solute-bd_prot1"/>
</dbReference>
<dbReference type="Pfam" id="PF01547">
    <property type="entry name" value="SBP_bac_1"/>
    <property type="match status" value="1"/>
</dbReference>
<dbReference type="PANTHER" id="PTHR43649">
    <property type="entry name" value="ARABINOSE-BINDING PROTEIN-RELATED"/>
    <property type="match status" value="1"/>
</dbReference>
<accession>A0A6C0G5J6</accession>
<dbReference type="InterPro" id="IPR022627">
    <property type="entry name" value="DUF3502"/>
</dbReference>